<evidence type="ECO:0000313" key="7">
    <source>
        <dbReference type="Proteomes" id="UP001168613"/>
    </source>
</evidence>
<dbReference type="SUPFAM" id="SSF46785">
    <property type="entry name" value="Winged helix' DNA-binding domain"/>
    <property type="match status" value="1"/>
</dbReference>
<dbReference type="NCBIfam" id="NF008352">
    <property type="entry name" value="PRK11139.1"/>
    <property type="match status" value="1"/>
</dbReference>
<dbReference type="Gene3D" id="1.10.10.10">
    <property type="entry name" value="Winged helix-like DNA-binding domain superfamily/Winged helix DNA-binding domain"/>
    <property type="match status" value="1"/>
</dbReference>
<proteinExistence type="inferred from homology"/>
<keyword evidence="3" id="KW-0238">DNA-binding</keyword>
<keyword evidence="4" id="KW-0804">Transcription</keyword>
<dbReference type="Proteomes" id="UP001168613">
    <property type="component" value="Unassembled WGS sequence"/>
</dbReference>
<reference evidence="6" key="1">
    <citation type="submission" date="2021-11" db="EMBL/GenBank/DDBJ databases">
        <title>Draft genome sequence of Alcaligenes endophyticus type strain CCUG 75668T.</title>
        <authorList>
            <person name="Salva-Serra F."/>
            <person name="Duran R.E."/>
            <person name="Seeger M."/>
            <person name="Moore E.R.B."/>
            <person name="Jaen-Luchoro D."/>
        </authorList>
    </citation>
    <scope>NUCLEOTIDE SEQUENCE</scope>
    <source>
        <strain evidence="6">CCUG 75668</strain>
    </source>
</reference>
<dbReference type="PANTHER" id="PTHR30537:SF58">
    <property type="entry name" value="HTH-TYPE TRANSCRIPTIONAL REGULATOR PERR"/>
    <property type="match status" value="1"/>
</dbReference>
<evidence type="ECO:0000256" key="3">
    <source>
        <dbReference type="ARBA" id="ARBA00023125"/>
    </source>
</evidence>
<sequence length="310" mass="34750">MRQLPPLKAIQAFESASRLGSFAEAAAELYLTPSAISHQIRDLEERLQITLFHRVHRGVILTDAGRRYAEAITQALGQIDSATRNIVRHGKSDILTIHCVPSLATQWLMPRLARFSAQYPDIDVRLNASVTNVSLVAEEADFAIRYGTVFPESGVVLKPFPKEPLAVLCAPSLQSGPHPIHNPEDLVHQTLIHSEVNLILWRDWQHAHPNVPIDLKRGPRFDRSFMSISAAADGLGVTLESRLLVEQEINSGRLIMPLGTYEPTTVFHQLLFLQSKANLPKMAAFQDWLYQQLDDTFSTLEQTRTNGIRL</sequence>
<organism evidence="6 7">
    <name type="scientific">Alcaligenes endophyticus</name>
    <dbReference type="NCBI Taxonomy" id="1929088"/>
    <lineage>
        <taxon>Bacteria</taxon>
        <taxon>Pseudomonadati</taxon>
        <taxon>Pseudomonadota</taxon>
        <taxon>Betaproteobacteria</taxon>
        <taxon>Burkholderiales</taxon>
        <taxon>Alcaligenaceae</taxon>
        <taxon>Alcaligenes</taxon>
    </lineage>
</organism>
<dbReference type="InterPro" id="IPR058163">
    <property type="entry name" value="LysR-type_TF_proteobact-type"/>
</dbReference>
<dbReference type="Pfam" id="PF03466">
    <property type="entry name" value="LysR_substrate"/>
    <property type="match status" value="1"/>
</dbReference>
<evidence type="ECO:0000256" key="1">
    <source>
        <dbReference type="ARBA" id="ARBA00009437"/>
    </source>
</evidence>
<feature type="domain" description="HTH lysR-type" evidence="5">
    <location>
        <begin position="5"/>
        <end position="62"/>
    </location>
</feature>
<accession>A0ABT8EJU6</accession>
<dbReference type="Gene3D" id="3.40.190.10">
    <property type="entry name" value="Periplasmic binding protein-like II"/>
    <property type="match status" value="2"/>
</dbReference>
<dbReference type="EMBL" id="JAJHNU010000002">
    <property type="protein sequence ID" value="MDN4121561.1"/>
    <property type="molecule type" value="Genomic_DNA"/>
</dbReference>
<dbReference type="PANTHER" id="PTHR30537">
    <property type="entry name" value="HTH-TYPE TRANSCRIPTIONAL REGULATOR"/>
    <property type="match status" value="1"/>
</dbReference>
<dbReference type="PROSITE" id="PS50931">
    <property type="entry name" value="HTH_LYSR"/>
    <property type="match status" value="1"/>
</dbReference>
<dbReference type="CDD" id="cd08432">
    <property type="entry name" value="PBP2_GcdR_TrpI_HvrB_AmpR_like"/>
    <property type="match status" value="1"/>
</dbReference>
<name>A0ABT8EJU6_9BURK</name>
<evidence type="ECO:0000313" key="6">
    <source>
        <dbReference type="EMBL" id="MDN4121561.1"/>
    </source>
</evidence>
<dbReference type="InterPro" id="IPR005119">
    <property type="entry name" value="LysR_subst-bd"/>
</dbReference>
<evidence type="ECO:0000256" key="2">
    <source>
        <dbReference type="ARBA" id="ARBA00023015"/>
    </source>
</evidence>
<dbReference type="RefSeq" id="WP_266124232.1">
    <property type="nucleotide sequence ID" value="NZ_JAJHNU010000002.1"/>
</dbReference>
<comment type="similarity">
    <text evidence="1">Belongs to the LysR transcriptional regulatory family.</text>
</comment>
<keyword evidence="7" id="KW-1185">Reference proteome</keyword>
<dbReference type="PRINTS" id="PR00039">
    <property type="entry name" value="HTHLYSR"/>
</dbReference>
<protein>
    <submittedName>
        <fullName evidence="6">Transcriptional regulator GcvA</fullName>
    </submittedName>
</protein>
<dbReference type="InterPro" id="IPR036388">
    <property type="entry name" value="WH-like_DNA-bd_sf"/>
</dbReference>
<dbReference type="Pfam" id="PF00126">
    <property type="entry name" value="HTH_1"/>
    <property type="match status" value="1"/>
</dbReference>
<evidence type="ECO:0000256" key="4">
    <source>
        <dbReference type="ARBA" id="ARBA00023163"/>
    </source>
</evidence>
<keyword evidence="2" id="KW-0805">Transcription regulation</keyword>
<comment type="caution">
    <text evidence="6">The sequence shown here is derived from an EMBL/GenBank/DDBJ whole genome shotgun (WGS) entry which is preliminary data.</text>
</comment>
<dbReference type="SUPFAM" id="SSF53850">
    <property type="entry name" value="Periplasmic binding protein-like II"/>
    <property type="match status" value="1"/>
</dbReference>
<dbReference type="InterPro" id="IPR000847">
    <property type="entry name" value="LysR_HTH_N"/>
</dbReference>
<gene>
    <name evidence="6" type="primary">gcvA</name>
    <name evidence="6" type="ORF">LMS43_09695</name>
</gene>
<evidence type="ECO:0000259" key="5">
    <source>
        <dbReference type="PROSITE" id="PS50931"/>
    </source>
</evidence>
<dbReference type="InterPro" id="IPR036390">
    <property type="entry name" value="WH_DNA-bd_sf"/>
</dbReference>